<feature type="compositionally biased region" description="Basic and acidic residues" evidence="1">
    <location>
        <begin position="30"/>
        <end position="46"/>
    </location>
</feature>
<dbReference type="Proteomes" id="UP001443914">
    <property type="component" value="Unassembled WGS sequence"/>
</dbReference>
<gene>
    <name evidence="2" type="ORF">RND81_02G183600</name>
</gene>
<protein>
    <recommendedName>
        <fullName evidence="4">Aminotransferase-like plant mobile domain-containing protein</fullName>
    </recommendedName>
</protein>
<dbReference type="AlphaFoldDB" id="A0AAW1MNL2"/>
<sequence length="139" mass="15798">MRGDDERFARQSEGSNSTCAAAIRKRSRGRRDDSWMLRESAPREPSDPSVIPSFTVHVAYRLYSESSYSRGVLTGRTRYGVLERLWVGVGYTQDVLDALTTTGLSHFYGCTLRCLDMVLLSAIIKRWQPDTNIFHMPFA</sequence>
<reference evidence="2" key="1">
    <citation type="submission" date="2024-03" db="EMBL/GenBank/DDBJ databases">
        <title>WGS assembly of Saponaria officinalis var. Norfolk2.</title>
        <authorList>
            <person name="Jenkins J."/>
            <person name="Shu S."/>
            <person name="Grimwood J."/>
            <person name="Barry K."/>
            <person name="Goodstein D."/>
            <person name="Schmutz J."/>
            <person name="Leebens-Mack J."/>
            <person name="Osbourn A."/>
        </authorList>
    </citation>
    <scope>NUCLEOTIDE SEQUENCE [LARGE SCALE GENOMIC DNA]</scope>
    <source>
        <strain evidence="2">JIC</strain>
    </source>
</reference>
<feature type="region of interest" description="Disordered" evidence="1">
    <location>
        <begin position="1"/>
        <end position="50"/>
    </location>
</feature>
<proteinExistence type="predicted"/>
<dbReference type="EMBL" id="JBDFQZ010000002">
    <property type="protein sequence ID" value="KAK9750275.1"/>
    <property type="molecule type" value="Genomic_DNA"/>
</dbReference>
<accession>A0AAW1MNL2</accession>
<evidence type="ECO:0008006" key="4">
    <source>
        <dbReference type="Google" id="ProtNLM"/>
    </source>
</evidence>
<feature type="compositionally biased region" description="Basic and acidic residues" evidence="1">
    <location>
        <begin position="1"/>
        <end position="10"/>
    </location>
</feature>
<organism evidence="2 3">
    <name type="scientific">Saponaria officinalis</name>
    <name type="common">Common soapwort</name>
    <name type="synonym">Lychnis saponaria</name>
    <dbReference type="NCBI Taxonomy" id="3572"/>
    <lineage>
        <taxon>Eukaryota</taxon>
        <taxon>Viridiplantae</taxon>
        <taxon>Streptophyta</taxon>
        <taxon>Embryophyta</taxon>
        <taxon>Tracheophyta</taxon>
        <taxon>Spermatophyta</taxon>
        <taxon>Magnoliopsida</taxon>
        <taxon>eudicotyledons</taxon>
        <taxon>Gunneridae</taxon>
        <taxon>Pentapetalae</taxon>
        <taxon>Caryophyllales</taxon>
        <taxon>Caryophyllaceae</taxon>
        <taxon>Caryophylleae</taxon>
        <taxon>Saponaria</taxon>
    </lineage>
</organism>
<evidence type="ECO:0000313" key="2">
    <source>
        <dbReference type="EMBL" id="KAK9750275.1"/>
    </source>
</evidence>
<comment type="caution">
    <text evidence="2">The sequence shown here is derived from an EMBL/GenBank/DDBJ whole genome shotgun (WGS) entry which is preliminary data.</text>
</comment>
<name>A0AAW1MNL2_SAPOF</name>
<evidence type="ECO:0000256" key="1">
    <source>
        <dbReference type="SAM" id="MobiDB-lite"/>
    </source>
</evidence>
<evidence type="ECO:0000313" key="3">
    <source>
        <dbReference type="Proteomes" id="UP001443914"/>
    </source>
</evidence>
<keyword evidence="3" id="KW-1185">Reference proteome</keyword>